<comment type="caution">
    <text evidence="1">The sequence shown here is derived from an EMBL/GenBank/DDBJ whole genome shotgun (WGS) entry which is preliminary data.</text>
</comment>
<evidence type="ECO:0000313" key="1">
    <source>
        <dbReference type="EMBL" id="GGK12007.1"/>
    </source>
</evidence>
<accession>A0ABQ2EK56</accession>
<gene>
    <name evidence="1" type="ORF">GCM10008955_01570</name>
</gene>
<proteinExistence type="predicted"/>
<dbReference type="RefSeq" id="WP_229780560.1">
    <property type="nucleotide sequence ID" value="NZ_BMPP01000001.1"/>
</dbReference>
<sequence>MQLPDGARFPRSVLCRGRQHHVSRQVDWYRAGGRWWLGELNRDVWGLECGHVLTEVCRRDEGGHRDGL</sequence>
<organism evidence="1 2">
    <name type="scientific">Deinococcus malanensis</name>
    <dbReference type="NCBI Taxonomy" id="1706855"/>
    <lineage>
        <taxon>Bacteria</taxon>
        <taxon>Thermotogati</taxon>
        <taxon>Deinococcota</taxon>
        <taxon>Deinococci</taxon>
        <taxon>Deinococcales</taxon>
        <taxon>Deinococcaceae</taxon>
        <taxon>Deinococcus</taxon>
    </lineage>
</organism>
<name>A0ABQ2EK56_9DEIO</name>
<dbReference type="EMBL" id="BMPP01000001">
    <property type="protein sequence ID" value="GGK12007.1"/>
    <property type="molecule type" value="Genomic_DNA"/>
</dbReference>
<keyword evidence="2" id="KW-1185">Reference proteome</keyword>
<evidence type="ECO:0000313" key="2">
    <source>
        <dbReference type="Proteomes" id="UP000647587"/>
    </source>
</evidence>
<protein>
    <submittedName>
        <fullName evidence="1">Uncharacterized protein</fullName>
    </submittedName>
</protein>
<dbReference type="Proteomes" id="UP000647587">
    <property type="component" value="Unassembled WGS sequence"/>
</dbReference>
<reference evidence="2" key="1">
    <citation type="journal article" date="2019" name="Int. J. Syst. Evol. Microbiol.">
        <title>The Global Catalogue of Microorganisms (GCM) 10K type strain sequencing project: providing services to taxonomists for standard genome sequencing and annotation.</title>
        <authorList>
            <consortium name="The Broad Institute Genomics Platform"/>
            <consortium name="The Broad Institute Genome Sequencing Center for Infectious Disease"/>
            <person name="Wu L."/>
            <person name="Ma J."/>
        </authorList>
    </citation>
    <scope>NUCLEOTIDE SEQUENCE [LARGE SCALE GENOMIC DNA]</scope>
    <source>
        <strain evidence="2">JCM 30331</strain>
    </source>
</reference>